<dbReference type="PANTHER" id="PTHR10322">
    <property type="entry name" value="DNA POLYMERASE CATALYTIC SUBUNIT"/>
    <property type="match status" value="1"/>
</dbReference>
<dbReference type="InterPro" id="IPR017964">
    <property type="entry name" value="DNA-dir_DNA_pol_B_CS"/>
</dbReference>
<dbReference type="Pfam" id="PF03104">
    <property type="entry name" value="DNA_pol_B_exo1"/>
    <property type="match status" value="1"/>
</dbReference>
<evidence type="ECO:0000256" key="1">
    <source>
        <dbReference type="ARBA" id="ARBA00005755"/>
    </source>
</evidence>
<dbReference type="RefSeq" id="WP_048141716.1">
    <property type="nucleotide sequence ID" value="NZ_CP009516.1"/>
</dbReference>
<dbReference type="PATRIC" id="fig|1434110.4.peg.4295"/>
<dbReference type="InterPro" id="IPR006133">
    <property type="entry name" value="DNA-dir_DNA_pol_B_exonuc"/>
</dbReference>
<feature type="domain" description="DNA-directed DNA polymerase family B multifunctional" evidence="9">
    <location>
        <begin position="416"/>
        <end position="867"/>
    </location>
</feature>
<gene>
    <name evidence="11" type="ORF">MSHOH_3343</name>
</gene>
<dbReference type="InterPro" id="IPR042087">
    <property type="entry name" value="DNA_pol_B_thumb"/>
</dbReference>
<accession>A0A0E3SFF7</accession>
<dbReference type="PROSITE" id="PS00116">
    <property type="entry name" value="DNA_POLYMERASE_B"/>
    <property type="match status" value="1"/>
</dbReference>
<dbReference type="InterPro" id="IPR050240">
    <property type="entry name" value="DNA_pol_type-B"/>
</dbReference>
<keyword evidence="5 7" id="KW-0238">DNA-binding</keyword>
<dbReference type="InterPro" id="IPR012337">
    <property type="entry name" value="RNaseH-like_sf"/>
</dbReference>
<organism evidence="11 12">
    <name type="scientific">Methanosarcina horonobensis HB-1 = JCM 15518</name>
    <dbReference type="NCBI Taxonomy" id="1434110"/>
    <lineage>
        <taxon>Archaea</taxon>
        <taxon>Methanobacteriati</taxon>
        <taxon>Methanobacteriota</taxon>
        <taxon>Stenosarchaea group</taxon>
        <taxon>Methanomicrobia</taxon>
        <taxon>Methanosarcinales</taxon>
        <taxon>Methanosarcinaceae</taxon>
        <taxon>Methanosarcina</taxon>
    </lineage>
</organism>
<keyword evidence="3 7" id="KW-0548">Nucleotidyltransferase</keyword>
<dbReference type="GO" id="GO:0000166">
    <property type="term" value="F:nucleotide binding"/>
    <property type="evidence" value="ECO:0007669"/>
    <property type="project" value="InterPro"/>
</dbReference>
<dbReference type="HOGENOM" id="CLU_000203_2_0_2"/>
<dbReference type="OrthoDB" id="323192at2157"/>
<dbReference type="SUPFAM" id="SSF53098">
    <property type="entry name" value="Ribonuclease H-like"/>
    <property type="match status" value="1"/>
</dbReference>
<keyword evidence="2 7" id="KW-0808">Transferase</keyword>
<dbReference type="InterPro" id="IPR023211">
    <property type="entry name" value="DNA_pol_palm_dom_sf"/>
</dbReference>
<dbReference type="InterPro" id="IPR043502">
    <property type="entry name" value="DNA/RNA_pol_sf"/>
</dbReference>
<evidence type="ECO:0000256" key="2">
    <source>
        <dbReference type="ARBA" id="ARBA00022679"/>
    </source>
</evidence>
<dbReference type="PRINTS" id="PR00106">
    <property type="entry name" value="DNAPOLB"/>
</dbReference>
<reference evidence="11 12" key="1">
    <citation type="submission" date="2014-07" db="EMBL/GenBank/DDBJ databases">
        <title>Methanogenic archaea and the global carbon cycle.</title>
        <authorList>
            <person name="Henriksen J.R."/>
            <person name="Luke J."/>
            <person name="Reinhart S."/>
            <person name="Benedict M.N."/>
            <person name="Youngblut N.D."/>
            <person name="Metcalf M.E."/>
            <person name="Whitaker R.J."/>
            <person name="Metcalf W.W."/>
        </authorList>
    </citation>
    <scope>NUCLEOTIDE SEQUENCE [LARGE SCALE GENOMIC DNA]</scope>
    <source>
        <strain evidence="11 12">HB-1</strain>
    </source>
</reference>
<dbReference type="InterPro" id="IPR006134">
    <property type="entry name" value="DNA-dir_DNA_pol_B_multi_dom"/>
</dbReference>
<dbReference type="EMBL" id="CP009516">
    <property type="protein sequence ID" value="AKB79826.1"/>
    <property type="molecule type" value="Genomic_DNA"/>
</dbReference>
<feature type="region of interest" description="Disordered" evidence="8">
    <location>
        <begin position="897"/>
        <end position="916"/>
    </location>
</feature>
<proteinExistence type="inferred from homology"/>
<evidence type="ECO:0000256" key="4">
    <source>
        <dbReference type="ARBA" id="ARBA00022932"/>
    </source>
</evidence>
<dbReference type="Gene3D" id="3.90.1600.10">
    <property type="entry name" value="Palm domain of DNA polymerase"/>
    <property type="match status" value="1"/>
</dbReference>
<comment type="similarity">
    <text evidence="1 7">Belongs to the DNA polymerase type-B family.</text>
</comment>
<dbReference type="Gene3D" id="1.10.287.690">
    <property type="entry name" value="Helix hairpin bin"/>
    <property type="match status" value="1"/>
</dbReference>
<dbReference type="Pfam" id="PF00136">
    <property type="entry name" value="DNA_pol_B"/>
    <property type="match status" value="1"/>
</dbReference>
<evidence type="ECO:0000256" key="5">
    <source>
        <dbReference type="ARBA" id="ARBA00023125"/>
    </source>
</evidence>
<dbReference type="SMART" id="SM00486">
    <property type="entry name" value="POLBc"/>
    <property type="match status" value="1"/>
</dbReference>
<feature type="domain" description="DNA-directed DNA polymerase family B exonuclease" evidence="10">
    <location>
        <begin position="119"/>
        <end position="348"/>
    </location>
</feature>
<dbReference type="GO" id="GO:0006261">
    <property type="term" value="P:DNA-templated DNA replication"/>
    <property type="evidence" value="ECO:0007669"/>
    <property type="project" value="TreeGrafter"/>
</dbReference>
<dbReference type="EC" id="2.7.7.7" evidence="7"/>
<evidence type="ECO:0000256" key="8">
    <source>
        <dbReference type="SAM" id="MobiDB-lite"/>
    </source>
</evidence>
<dbReference type="InterPro" id="IPR006172">
    <property type="entry name" value="DNA-dir_DNA_pol_B"/>
</dbReference>
<dbReference type="AlphaFoldDB" id="A0A0E3SFF7"/>
<dbReference type="Gene3D" id="3.30.420.10">
    <property type="entry name" value="Ribonuclease H-like superfamily/Ribonuclease H"/>
    <property type="match status" value="1"/>
</dbReference>
<keyword evidence="12" id="KW-1185">Reference proteome</keyword>
<evidence type="ECO:0000259" key="9">
    <source>
        <dbReference type="Pfam" id="PF00136"/>
    </source>
</evidence>
<keyword evidence="4 7" id="KW-0239">DNA-directed DNA polymerase</keyword>
<dbReference type="CDD" id="cd05160">
    <property type="entry name" value="DEDDy_DNA_polB_exo"/>
    <property type="match status" value="1"/>
</dbReference>
<dbReference type="Proteomes" id="UP000033101">
    <property type="component" value="Chromosome"/>
</dbReference>
<comment type="catalytic activity">
    <reaction evidence="6 7">
        <text>DNA(n) + a 2'-deoxyribonucleoside 5'-triphosphate = DNA(n+1) + diphosphate</text>
        <dbReference type="Rhea" id="RHEA:22508"/>
        <dbReference type="Rhea" id="RHEA-COMP:17339"/>
        <dbReference type="Rhea" id="RHEA-COMP:17340"/>
        <dbReference type="ChEBI" id="CHEBI:33019"/>
        <dbReference type="ChEBI" id="CHEBI:61560"/>
        <dbReference type="ChEBI" id="CHEBI:173112"/>
        <dbReference type="EC" id="2.7.7.7"/>
    </reaction>
</comment>
<dbReference type="InterPro" id="IPR036397">
    <property type="entry name" value="RNaseH_sf"/>
</dbReference>
<dbReference type="PANTHER" id="PTHR10322:SF23">
    <property type="entry name" value="DNA POLYMERASE DELTA CATALYTIC SUBUNIT"/>
    <property type="match status" value="1"/>
</dbReference>
<dbReference type="STRING" id="1434110.MSHOH_3343"/>
<dbReference type="KEGG" id="mhor:MSHOH_3343"/>
<dbReference type="SUPFAM" id="SSF56672">
    <property type="entry name" value="DNA/RNA polymerases"/>
    <property type="match status" value="1"/>
</dbReference>
<dbReference type="GeneID" id="24832680"/>
<evidence type="ECO:0000259" key="10">
    <source>
        <dbReference type="Pfam" id="PF03104"/>
    </source>
</evidence>
<evidence type="ECO:0000256" key="7">
    <source>
        <dbReference type="RuleBase" id="RU000442"/>
    </source>
</evidence>
<evidence type="ECO:0000313" key="11">
    <source>
        <dbReference type="EMBL" id="AKB79826.1"/>
    </source>
</evidence>
<evidence type="ECO:0000313" key="12">
    <source>
        <dbReference type="Proteomes" id="UP000033101"/>
    </source>
</evidence>
<keyword evidence="7" id="KW-0235">DNA replication</keyword>
<evidence type="ECO:0000256" key="3">
    <source>
        <dbReference type="ARBA" id="ARBA00022695"/>
    </source>
</evidence>
<name>A0A0E3SFF7_9EURY</name>
<evidence type="ECO:0000256" key="6">
    <source>
        <dbReference type="ARBA" id="ARBA00049244"/>
    </source>
</evidence>
<dbReference type="Gene3D" id="1.10.132.60">
    <property type="entry name" value="DNA polymerase family B, C-terminal domain"/>
    <property type="match status" value="1"/>
</dbReference>
<dbReference type="Gene3D" id="3.30.342.10">
    <property type="entry name" value="DNA Polymerase, chain B, domain 1"/>
    <property type="match status" value="1"/>
</dbReference>
<dbReference type="GO" id="GO:0003887">
    <property type="term" value="F:DNA-directed DNA polymerase activity"/>
    <property type="evidence" value="ECO:0007669"/>
    <property type="project" value="UniProtKB-KW"/>
</dbReference>
<sequence length="934" mass="105672">MPMDFQILDADYEIVDSSPVIRLFGRGADGKSVCCFVPDFEPYFYLKASGDLHAVARLIKDTFEQVKKVEIVEKFEPVGYQKTKIEMLRITTGLPRDVPEIRDEVLKIQNVLRAEGDWQVYESDILFRNRFLIDRDLGGMVWISADGKSVDPVRYLKAGSGGSSRCEKFACDASILGSELKRIENLTIAPLKYFSFDIECLPLDGGMPSPDVSPIVMISFSFEPEYKGHKTLILLAKPADGMNGDVLPCKDETEMLNRFFEIFCEYDPDIVAGYNHQDFDIPYITDRVKALTAKGEVINPVVGRDGSHIGYRRFGLITRTEVKGRVVVDALPLVRRAFSLKQYTLRAVSKELLNREKLDVPPLEMEEHWNDSGKKFLKFVDYARRDAELALELILDLRLLDKYIALAQVSGSLLQEIVDGGQTSMVETLLLREFGLRDRVILPKPGDELSAERYDMSSDLKGGEVLEPKKGLLENVLILDYKSLYPTIMMAHNLCYTTVVTRDRPGGETIKPPSGGEFVPPEVYRGIVPSILEDLLNQRGETKKRMRRTSDENEYRVLDATQLAIKILLNSFYGYSGYARARLYSLTLANAVTSFGRSNILNTRDLINSDIGKIVLRDSAALLLDEAGELSSQYRIVELSVAYGDTDSVFVHCRSQGDLSLEEVSLIGNRISKIVSASLPDPMELEFEAIAKRAVLIAKKRYALWLFEPRNSGWEDKIKVKGMETVRRDWCELTSITLNSVLELVLKEGDVDRAVEHVRKVVSDVRNLDPRKDTDIIEKLVLTRTLTRKTESYKNKQPHLTVAENLKKRTGVMPSIGTRIPFVIVAGKGLFVDRAEDPDYVREHNVPIDVDYYVKKQILPPVERILEVFGVNVSSLDFDSKQKGLFDFEAKKPEVKKQEKEKVSAQQKSKGTVQEEKVQCSEIGRVEQRSLFDF</sequence>
<protein>
    <recommendedName>
        <fullName evidence="7">DNA polymerase</fullName>
        <ecNumber evidence="7">2.7.7.7</ecNumber>
    </recommendedName>
</protein>
<dbReference type="GO" id="GO:0003677">
    <property type="term" value="F:DNA binding"/>
    <property type="evidence" value="ECO:0007669"/>
    <property type="project" value="UniProtKB-KW"/>
</dbReference>